<evidence type="ECO:0000313" key="10">
    <source>
        <dbReference type="Proteomes" id="UP001157114"/>
    </source>
</evidence>
<comment type="subcellular location">
    <subcellularLocation>
        <location evidence="1">Cell membrane</location>
        <topology evidence="1">Multi-pass membrane protein</topology>
    </subcellularLocation>
</comment>
<sequence length="344" mass="36811">MKGTFMSLAEVRRTRRSIFVISVLFIGIIVAFLISMNTGVIRMSPLDVIKTLVGYGTDQQHLVLFDFRLPRILIAILIGMGLAVSGAVLQALTRNALADPGIIGINSGAGMVILLYVAFYSAPTSAPVYLLPILAWLGGGVAALLVFMISYRRHKGLSSNRLVLNGVAISSGFSAVTILVSLRINPEQFQFVQTWLAGSIWSKDWNYVSALLPFIVVLLPFVYFKSQTINVLNLGAPLATGLGAAVAKQQIWLLAAAVGLASSCVAVSGSIGFVGLIAPHLARRLVGQRYQTLLPTTALVGGLLVLVADTLGRWILQPSEIPTGIVVAVIGAPYFLYLMFRTKG</sequence>
<feature type="transmembrane region" description="Helical" evidence="8">
    <location>
        <begin position="253"/>
        <end position="281"/>
    </location>
</feature>
<keyword evidence="7 8" id="KW-0472">Membrane</keyword>
<accession>A0ABQ6GJ88</accession>
<keyword evidence="5 8" id="KW-0812">Transmembrane</keyword>
<dbReference type="RefSeq" id="WP_284241056.1">
    <property type="nucleotide sequence ID" value="NZ_BSSQ01000018.1"/>
</dbReference>
<dbReference type="Proteomes" id="UP001157114">
    <property type="component" value="Unassembled WGS sequence"/>
</dbReference>
<evidence type="ECO:0000256" key="7">
    <source>
        <dbReference type="ARBA" id="ARBA00023136"/>
    </source>
</evidence>
<evidence type="ECO:0000256" key="4">
    <source>
        <dbReference type="ARBA" id="ARBA00022475"/>
    </source>
</evidence>
<evidence type="ECO:0000256" key="8">
    <source>
        <dbReference type="SAM" id="Phobius"/>
    </source>
</evidence>
<dbReference type="PANTHER" id="PTHR30472">
    <property type="entry name" value="FERRIC ENTEROBACTIN TRANSPORT SYSTEM PERMEASE PROTEIN"/>
    <property type="match status" value="1"/>
</dbReference>
<dbReference type="InterPro" id="IPR000522">
    <property type="entry name" value="ABC_transptr_permease_BtuC"/>
</dbReference>
<evidence type="ECO:0000256" key="1">
    <source>
        <dbReference type="ARBA" id="ARBA00004651"/>
    </source>
</evidence>
<keyword evidence="4" id="KW-1003">Cell membrane</keyword>
<evidence type="ECO:0000256" key="2">
    <source>
        <dbReference type="ARBA" id="ARBA00007935"/>
    </source>
</evidence>
<dbReference type="InterPro" id="IPR037294">
    <property type="entry name" value="ABC_BtuC-like"/>
</dbReference>
<name>A0ABQ6GJ88_9BACL</name>
<dbReference type="PANTHER" id="PTHR30472:SF64">
    <property type="entry name" value="IRON(3+)-HYDROXAMATE IMPORT SYSTEM PERMEASE PROTEIN FHUG"/>
    <property type="match status" value="1"/>
</dbReference>
<evidence type="ECO:0000256" key="6">
    <source>
        <dbReference type="ARBA" id="ARBA00022989"/>
    </source>
</evidence>
<feature type="transmembrane region" description="Helical" evidence="8">
    <location>
        <begin position="128"/>
        <end position="150"/>
    </location>
</feature>
<feature type="transmembrane region" description="Helical" evidence="8">
    <location>
        <begin position="162"/>
        <end position="185"/>
    </location>
</feature>
<reference evidence="9 10" key="1">
    <citation type="submission" date="2023-03" db="EMBL/GenBank/DDBJ databases">
        <title>Draft genome sequence of the bacteria which degrade cell wall of Tricholomamatutake.</title>
        <authorList>
            <person name="Konishi Y."/>
            <person name="Fukuta Y."/>
            <person name="Shirasaka N."/>
        </authorList>
    </citation>
    <scope>NUCLEOTIDE SEQUENCE [LARGE SCALE GENOMIC DNA]</scope>
    <source>
        <strain evidence="10">mu1</strain>
    </source>
</reference>
<evidence type="ECO:0000256" key="3">
    <source>
        <dbReference type="ARBA" id="ARBA00022448"/>
    </source>
</evidence>
<feature type="transmembrane region" description="Helical" evidence="8">
    <location>
        <begin position="101"/>
        <end position="122"/>
    </location>
</feature>
<keyword evidence="6 8" id="KW-1133">Transmembrane helix</keyword>
<feature type="transmembrane region" description="Helical" evidence="8">
    <location>
        <begin position="72"/>
        <end position="89"/>
    </location>
</feature>
<dbReference type="SUPFAM" id="SSF81345">
    <property type="entry name" value="ABC transporter involved in vitamin B12 uptake, BtuC"/>
    <property type="match status" value="1"/>
</dbReference>
<dbReference type="EMBL" id="BSSQ01000018">
    <property type="protein sequence ID" value="GLX70295.1"/>
    <property type="molecule type" value="Genomic_DNA"/>
</dbReference>
<gene>
    <name evidence="9" type="primary">fhuG2</name>
    <name evidence="9" type="ORF">MU1_46410</name>
</gene>
<feature type="transmembrane region" description="Helical" evidence="8">
    <location>
        <begin position="293"/>
        <end position="315"/>
    </location>
</feature>
<evidence type="ECO:0000256" key="5">
    <source>
        <dbReference type="ARBA" id="ARBA00022692"/>
    </source>
</evidence>
<feature type="transmembrane region" description="Helical" evidence="8">
    <location>
        <begin position="18"/>
        <end position="36"/>
    </location>
</feature>
<comment type="caution">
    <text evidence="9">The sequence shown here is derived from an EMBL/GenBank/DDBJ whole genome shotgun (WGS) entry which is preliminary data.</text>
</comment>
<feature type="transmembrane region" description="Helical" evidence="8">
    <location>
        <begin position="205"/>
        <end position="224"/>
    </location>
</feature>
<feature type="transmembrane region" description="Helical" evidence="8">
    <location>
        <begin position="231"/>
        <end position="247"/>
    </location>
</feature>
<comment type="similarity">
    <text evidence="2">Belongs to the binding-protein-dependent transport system permease family. FecCD subfamily.</text>
</comment>
<dbReference type="CDD" id="cd06550">
    <property type="entry name" value="TM_ABC_iron-siderophores_like"/>
    <property type="match status" value="1"/>
</dbReference>
<keyword evidence="10" id="KW-1185">Reference proteome</keyword>
<dbReference type="Pfam" id="PF01032">
    <property type="entry name" value="FecCD"/>
    <property type="match status" value="1"/>
</dbReference>
<keyword evidence="3" id="KW-0813">Transport</keyword>
<dbReference type="Gene3D" id="1.10.3470.10">
    <property type="entry name" value="ABC transporter involved in vitamin B12 uptake, BtuC"/>
    <property type="match status" value="1"/>
</dbReference>
<evidence type="ECO:0000313" key="9">
    <source>
        <dbReference type="EMBL" id="GLX70295.1"/>
    </source>
</evidence>
<protein>
    <submittedName>
        <fullName evidence="9">Iron ABC transporter permease</fullName>
    </submittedName>
</protein>
<proteinExistence type="inferred from homology"/>
<organism evidence="9 10">
    <name type="scientific">Paenibacillus glycanilyticus</name>
    <dbReference type="NCBI Taxonomy" id="126569"/>
    <lineage>
        <taxon>Bacteria</taxon>
        <taxon>Bacillati</taxon>
        <taxon>Bacillota</taxon>
        <taxon>Bacilli</taxon>
        <taxon>Bacillales</taxon>
        <taxon>Paenibacillaceae</taxon>
        <taxon>Paenibacillus</taxon>
    </lineage>
</organism>
<feature type="transmembrane region" description="Helical" evidence="8">
    <location>
        <begin position="321"/>
        <end position="340"/>
    </location>
</feature>